<evidence type="ECO:0000313" key="3">
    <source>
        <dbReference type="Proteomes" id="UP000277212"/>
    </source>
</evidence>
<gene>
    <name evidence="2" type="ORF">CDV36_014763</name>
</gene>
<evidence type="ECO:0000313" key="2">
    <source>
        <dbReference type="EMBL" id="RMJ03712.1"/>
    </source>
</evidence>
<evidence type="ECO:0000256" key="1">
    <source>
        <dbReference type="SAM" id="MobiDB-lite"/>
    </source>
</evidence>
<organism evidence="2 3">
    <name type="scientific">Fusarium kuroshium</name>
    <dbReference type="NCBI Taxonomy" id="2010991"/>
    <lineage>
        <taxon>Eukaryota</taxon>
        <taxon>Fungi</taxon>
        <taxon>Dikarya</taxon>
        <taxon>Ascomycota</taxon>
        <taxon>Pezizomycotina</taxon>
        <taxon>Sordariomycetes</taxon>
        <taxon>Hypocreomycetidae</taxon>
        <taxon>Hypocreales</taxon>
        <taxon>Nectriaceae</taxon>
        <taxon>Fusarium</taxon>
        <taxon>Fusarium solani species complex</taxon>
    </lineage>
</organism>
<proteinExistence type="predicted"/>
<name>A0A3M2REJ5_9HYPO</name>
<feature type="region of interest" description="Disordered" evidence="1">
    <location>
        <begin position="66"/>
        <end position="92"/>
    </location>
</feature>
<comment type="caution">
    <text evidence="2">The sequence shown here is derived from an EMBL/GenBank/DDBJ whole genome shotgun (WGS) entry which is preliminary data.</text>
</comment>
<sequence>MARPQNRKRQRADEPSQADIDPPAKKIKTRSELELEAWESWEYPPEFYDRLSKISLSHRALKELDRRTRTRRCDPSPPSPASPSRRVFSRATTSRELARFARHGGPDLRDLRGASRYELGL</sequence>
<protein>
    <submittedName>
        <fullName evidence="2">Uncharacterized protein</fullName>
    </submittedName>
</protein>
<reference evidence="2 3" key="1">
    <citation type="submission" date="2017-06" db="EMBL/GenBank/DDBJ databases">
        <title>Comparative genomic analysis of Ambrosia Fusariam Clade fungi.</title>
        <authorList>
            <person name="Stajich J.E."/>
            <person name="Carrillo J."/>
            <person name="Kijimoto T."/>
            <person name="Eskalen A."/>
            <person name="O'Donnell K."/>
            <person name="Kasson M."/>
        </authorList>
    </citation>
    <scope>NUCLEOTIDE SEQUENCE [LARGE SCALE GENOMIC DNA]</scope>
    <source>
        <strain evidence="2">UCR3666</strain>
    </source>
</reference>
<dbReference type="EMBL" id="NKUJ01000489">
    <property type="protein sequence ID" value="RMJ03712.1"/>
    <property type="molecule type" value="Genomic_DNA"/>
</dbReference>
<dbReference type="AlphaFoldDB" id="A0A3M2REJ5"/>
<dbReference type="STRING" id="2010991.A0A3M2REJ5"/>
<feature type="region of interest" description="Disordered" evidence="1">
    <location>
        <begin position="1"/>
        <end position="28"/>
    </location>
</feature>
<dbReference type="Proteomes" id="UP000277212">
    <property type="component" value="Unassembled WGS sequence"/>
</dbReference>
<accession>A0A3M2REJ5</accession>
<keyword evidence="3" id="KW-1185">Reference proteome</keyword>
<dbReference type="OrthoDB" id="5154086at2759"/>
<feature type="compositionally biased region" description="Basic residues" evidence="1">
    <location>
        <begin position="1"/>
        <end position="10"/>
    </location>
</feature>